<protein>
    <submittedName>
        <fullName evidence="1">PH domain-containing protein</fullName>
    </submittedName>
</protein>
<name>A0AC61NHP9_9BACT</name>
<proteinExistence type="predicted"/>
<reference evidence="1" key="1">
    <citation type="submission" date="2021-08" db="EMBL/GenBank/DDBJ databases">
        <title>Novel anaerobic bacterium isolated from sea squirt in East Sea, Republic of Korea.</title>
        <authorList>
            <person name="Nguyen T.H."/>
            <person name="Li Z."/>
            <person name="Lee Y.-J."/>
            <person name="Ko J."/>
            <person name="Kim S.-G."/>
        </authorList>
    </citation>
    <scope>NUCLEOTIDE SEQUENCE</scope>
    <source>
        <strain evidence="1">KCTC 25031</strain>
    </source>
</reference>
<sequence>MGLFSTLLGTADEMDQDDLIEEYQELMAYQEELVAGYSFIRDTIIFTNKRLLIIDKQGLTGKKKEMMTVAYKAISRFCIETSGHLDFDGELRIWIGSEKEPSIIEEFDSSVNLIDMQRILARYAL</sequence>
<keyword evidence="2" id="KW-1185">Reference proteome</keyword>
<organism evidence="1 2">
    <name type="scientific">Halosquirtibacter laminarini</name>
    <dbReference type="NCBI Taxonomy" id="3374600"/>
    <lineage>
        <taxon>Bacteria</taxon>
        <taxon>Pseudomonadati</taxon>
        <taxon>Bacteroidota</taxon>
        <taxon>Bacteroidia</taxon>
        <taxon>Marinilabiliales</taxon>
        <taxon>Prolixibacteraceae</taxon>
        <taxon>Halosquirtibacter</taxon>
    </lineage>
</organism>
<evidence type="ECO:0000313" key="2">
    <source>
        <dbReference type="Proteomes" id="UP000826212"/>
    </source>
</evidence>
<accession>A0AC61NHP9</accession>
<dbReference type="EMBL" id="CP081303">
    <property type="protein sequence ID" value="QZE15193.1"/>
    <property type="molecule type" value="Genomic_DNA"/>
</dbReference>
<dbReference type="Proteomes" id="UP000826212">
    <property type="component" value="Chromosome"/>
</dbReference>
<gene>
    <name evidence="1" type="ORF">K4L44_04995</name>
</gene>
<evidence type="ECO:0000313" key="1">
    <source>
        <dbReference type="EMBL" id="QZE15193.1"/>
    </source>
</evidence>